<name>A0A382Q4I7_9ZZZZ</name>
<organism evidence="1">
    <name type="scientific">marine metagenome</name>
    <dbReference type="NCBI Taxonomy" id="408172"/>
    <lineage>
        <taxon>unclassified sequences</taxon>
        <taxon>metagenomes</taxon>
        <taxon>ecological metagenomes</taxon>
    </lineage>
</organism>
<sequence length="77" mass="9227">MKQKCIATISFKYPLDLAKQYDLVRPALFHNTLINMNSKKRGFYYHFTQDLLKELKKQNLNRATLRWAVHKKTILET</sequence>
<accession>A0A382Q4I7</accession>
<gene>
    <name evidence="1" type="ORF">METZ01_LOCUS333338</name>
</gene>
<dbReference type="EMBL" id="UINC01111915">
    <property type="protein sequence ID" value="SVC80484.1"/>
    <property type="molecule type" value="Genomic_DNA"/>
</dbReference>
<proteinExistence type="predicted"/>
<dbReference type="AlphaFoldDB" id="A0A382Q4I7"/>
<reference evidence="1" key="1">
    <citation type="submission" date="2018-05" db="EMBL/GenBank/DDBJ databases">
        <authorList>
            <person name="Lanie J.A."/>
            <person name="Ng W.-L."/>
            <person name="Kazmierczak K.M."/>
            <person name="Andrzejewski T.M."/>
            <person name="Davidsen T.M."/>
            <person name="Wayne K.J."/>
            <person name="Tettelin H."/>
            <person name="Glass J.I."/>
            <person name="Rusch D."/>
            <person name="Podicherti R."/>
            <person name="Tsui H.-C.T."/>
            <person name="Winkler M.E."/>
        </authorList>
    </citation>
    <scope>NUCLEOTIDE SEQUENCE</scope>
</reference>
<protein>
    <submittedName>
        <fullName evidence="1">Uncharacterized protein</fullName>
    </submittedName>
</protein>
<evidence type="ECO:0000313" key="1">
    <source>
        <dbReference type="EMBL" id="SVC80484.1"/>
    </source>
</evidence>